<keyword evidence="3" id="KW-0560">Oxidoreductase</keyword>
<sequence length="350" mass="38071">MDAIQFDPLKKTLTLIKTDVPSKIRANEVLVKVAYAGVCGTDLHIIEGKFPCCNNLLILGHEISGIASSVGIDVKHIKKGDRVVIDPNRGCYVCSCCTSGSYHLCDTEAINTMVGIFQNGGWAQYCKVPANQVYKIPDSITLKQGVLIEPLSCLVHGWERVAPIEIGSNILVTGAGIIGNLWSSVLHHSGHRSVTVSEPIVARRGYNQKLETGYKCVAPEDIKKMKVSDPDFGFDICIDCSGDGPAIEEAITLLNAGGKICIFGITSPEVKISVSPFDMYKKESTILATKINKFGVLKALKLSEAMGKRYLDYERLGVEVYSLQDHKEALASLKQGNISKVVFQIAPELE</sequence>
<keyword evidence="2 4" id="KW-0862">Zinc</keyword>
<dbReference type="InterPro" id="IPR050129">
    <property type="entry name" value="Zn_alcohol_dh"/>
</dbReference>
<organism evidence="7">
    <name type="scientific">Clastoptera arizonana</name>
    <name type="common">Arizona spittle bug</name>
    <dbReference type="NCBI Taxonomy" id="38151"/>
    <lineage>
        <taxon>Eukaryota</taxon>
        <taxon>Metazoa</taxon>
        <taxon>Ecdysozoa</taxon>
        <taxon>Arthropoda</taxon>
        <taxon>Hexapoda</taxon>
        <taxon>Insecta</taxon>
        <taxon>Pterygota</taxon>
        <taxon>Neoptera</taxon>
        <taxon>Paraneoptera</taxon>
        <taxon>Hemiptera</taxon>
        <taxon>Auchenorrhyncha</taxon>
        <taxon>Cercopoidea</taxon>
        <taxon>Clastopteridae</taxon>
        <taxon>Clastoptera</taxon>
    </lineage>
</organism>
<dbReference type="GO" id="GO:0008270">
    <property type="term" value="F:zinc ion binding"/>
    <property type="evidence" value="ECO:0007669"/>
    <property type="project" value="InterPro"/>
</dbReference>
<evidence type="ECO:0008006" key="9">
    <source>
        <dbReference type="Google" id="ProtNLM"/>
    </source>
</evidence>
<dbReference type="Pfam" id="PF00107">
    <property type="entry name" value="ADH_zinc_N"/>
    <property type="match status" value="1"/>
</dbReference>
<dbReference type="GO" id="GO:0016491">
    <property type="term" value="F:oxidoreductase activity"/>
    <property type="evidence" value="ECO:0007669"/>
    <property type="project" value="UniProtKB-KW"/>
</dbReference>
<comment type="similarity">
    <text evidence="4">Belongs to the zinc-containing alcohol dehydrogenase family.</text>
</comment>
<dbReference type="Gene3D" id="3.40.50.720">
    <property type="entry name" value="NAD(P)-binding Rossmann-like Domain"/>
    <property type="match status" value="1"/>
</dbReference>
<dbReference type="EMBL" id="GEDC01002939">
    <property type="protein sequence ID" value="JAS34359.1"/>
    <property type="molecule type" value="Transcribed_RNA"/>
</dbReference>
<keyword evidence="1 4" id="KW-0479">Metal-binding</keyword>
<comment type="cofactor">
    <cofactor evidence="4">
        <name>Zn(2+)</name>
        <dbReference type="ChEBI" id="CHEBI:29105"/>
    </cofactor>
</comment>
<protein>
    <recommendedName>
        <fullName evidence="9">Enoyl reductase (ER) domain-containing protein</fullName>
    </recommendedName>
</protein>
<dbReference type="InterPro" id="IPR011032">
    <property type="entry name" value="GroES-like_sf"/>
</dbReference>
<evidence type="ECO:0000259" key="5">
    <source>
        <dbReference type="Pfam" id="PF00107"/>
    </source>
</evidence>
<dbReference type="PROSITE" id="PS00059">
    <property type="entry name" value="ADH_ZINC"/>
    <property type="match status" value="1"/>
</dbReference>
<gene>
    <name evidence="7" type="ORF">g.12548</name>
    <name evidence="8" type="ORF">g.12549</name>
</gene>
<dbReference type="InterPro" id="IPR002328">
    <property type="entry name" value="ADH_Zn_CS"/>
</dbReference>
<dbReference type="Pfam" id="PF08240">
    <property type="entry name" value="ADH_N"/>
    <property type="match status" value="1"/>
</dbReference>
<dbReference type="AlphaFoldDB" id="A0A1B6E5Z1"/>
<accession>A0A1B6E5Z1</accession>
<evidence type="ECO:0000259" key="6">
    <source>
        <dbReference type="Pfam" id="PF08240"/>
    </source>
</evidence>
<dbReference type="InterPro" id="IPR013154">
    <property type="entry name" value="ADH-like_N"/>
</dbReference>
<dbReference type="SUPFAM" id="SSF50129">
    <property type="entry name" value="GroES-like"/>
    <property type="match status" value="1"/>
</dbReference>
<dbReference type="EMBL" id="GEDC01003989">
    <property type="protein sequence ID" value="JAS33309.1"/>
    <property type="molecule type" value="Transcribed_RNA"/>
</dbReference>
<evidence type="ECO:0000256" key="4">
    <source>
        <dbReference type="RuleBase" id="RU361277"/>
    </source>
</evidence>
<dbReference type="InterPro" id="IPR013149">
    <property type="entry name" value="ADH-like_C"/>
</dbReference>
<evidence type="ECO:0000256" key="2">
    <source>
        <dbReference type="ARBA" id="ARBA00022833"/>
    </source>
</evidence>
<proteinExistence type="inferred from homology"/>
<feature type="domain" description="Alcohol dehydrogenase-like C-terminal" evidence="5">
    <location>
        <begin position="184"/>
        <end position="290"/>
    </location>
</feature>
<dbReference type="PANTHER" id="PTHR43401">
    <property type="entry name" value="L-THREONINE 3-DEHYDROGENASE"/>
    <property type="match status" value="1"/>
</dbReference>
<dbReference type="PANTHER" id="PTHR43401:SF2">
    <property type="entry name" value="L-THREONINE 3-DEHYDROGENASE"/>
    <property type="match status" value="1"/>
</dbReference>
<feature type="domain" description="Alcohol dehydrogenase-like N-terminal" evidence="6">
    <location>
        <begin position="26"/>
        <end position="138"/>
    </location>
</feature>
<evidence type="ECO:0000313" key="7">
    <source>
        <dbReference type="EMBL" id="JAS33309.1"/>
    </source>
</evidence>
<dbReference type="Gene3D" id="3.90.180.10">
    <property type="entry name" value="Medium-chain alcohol dehydrogenases, catalytic domain"/>
    <property type="match status" value="1"/>
</dbReference>
<dbReference type="InterPro" id="IPR036291">
    <property type="entry name" value="NAD(P)-bd_dom_sf"/>
</dbReference>
<evidence type="ECO:0000256" key="3">
    <source>
        <dbReference type="ARBA" id="ARBA00023002"/>
    </source>
</evidence>
<dbReference type="SUPFAM" id="SSF51735">
    <property type="entry name" value="NAD(P)-binding Rossmann-fold domains"/>
    <property type="match status" value="1"/>
</dbReference>
<name>A0A1B6E5Z1_9HEMI</name>
<evidence type="ECO:0000256" key="1">
    <source>
        <dbReference type="ARBA" id="ARBA00022723"/>
    </source>
</evidence>
<reference evidence="7" key="1">
    <citation type="submission" date="2015-12" db="EMBL/GenBank/DDBJ databases">
        <title>De novo transcriptome assembly of four potential Pierce s Disease insect vectors from Arizona vineyards.</title>
        <authorList>
            <person name="Tassone E.E."/>
        </authorList>
    </citation>
    <scope>NUCLEOTIDE SEQUENCE</scope>
</reference>
<evidence type="ECO:0000313" key="8">
    <source>
        <dbReference type="EMBL" id="JAS34359.1"/>
    </source>
</evidence>